<feature type="signal peptide" evidence="1">
    <location>
        <begin position="1"/>
        <end position="19"/>
    </location>
</feature>
<comment type="caution">
    <text evidence="2">The sequence shown here is derived from an EMBL/GenBank/DDBJ whole genome shotgun (WGS) entry which is preliminary data.</text>
</comment>
<keyword evidence="1" id="KW-0732">Signal</keyword>
<accession>A0AA36M7C0</accession>
<evidence type="ECO:0000313" key="3">
    <source>
        <dbReference type="Proteomes" id="UP001176961"/>
    </source>
</evidence>
<keyword evidence="3" id="KW-1185">Reference proteome</keyword>
<gene>
    <name evidence="2" type="ORF">CYNAS_LOCUS11465</name>
</gene>
<feature type="chain" id="PRO_5041392014" description="Apple domain-containing protein" evidence="1">
    <location>
        <begin position="20"/>
        <end position="152"/>
    </location>
</feature>
<proteinExistence type="predicted"/>
<name>A0AA36M7C0_CYLNA</name>
<evidence type="ECO:0000256" key="1">
    <source>
        <dbReference type="SAM" id="SignalP"/>
    </source>
</evidence>
<dbReference type="Proteomes" id="UP001176961">
    <property type="component" value="Unassembled WGS sequence"/>
</dbReference>
<dbReference type="EMBL" id="CATQJL010000223">
    <property type="protein sequence ID" value="CAJ0599482.1"/>
    <property type="molecule type" value="Genomic_DNA"/>
</dbReference>
<dbReference type="AlphaFoldDB" id="A0AA36M7C0"/>
<organism evidence="2 3">
    <name type="scientific">Cylicocyclus nassatus</name>
    <name type="common">Nematode worm</name>
    <dbReference type="NCBI Taxonomy" id="53992"/>
    <lineage>
        <taxon>Eukaryota</taxon>
        <taxon>Metazoa</taxon>
        <taxon>Ecdysozoa</taxon>
        <taxon>Nematoda</taxon>
        <taxon>Chromadorea</taxon>
        <taxon>Rhabditida</taxon>
        <taxon>Rhabditina</taxon>
        <taxon>Rhabditomorpha</taxon>
        <taxon>Strongyloidea</taxon>
        <taxon>Strongylidae</taxon>
        <taxon>Cylicocyclus</taxon>
    </lineage>
</organism>
<reference evidence="2" key="1">
    <citation type="submission" date="2023-07" db="EMBL/GenBank/DDBJ databases">
        <authorList>
            <consortium name="CYATHOMIX"/>
        </authorList>
    </citation>
    <scope>NUCLEOTIDE SEQUENCE</scope>
    <source>
        <strain evidence="2">N/A</strain>
    </source>
</reference>
<evidence type="ECO:0000313" key="2">
    <source>
        <dbReference type="EMBL" id="CAJ0599482.1"/>
    </source>
</evidence>
<protein>
    <recommendedName>
        <fullName evidence="4">Apple domain-containing protein</fullName>
    </recommendedName>
</protein>
<evidence type="ECO:0008006" key="4">
    <source>
        <dbReference type="Google" id="ProtNLM"/>
    </source>
</evidence>
<sequence length="152" mass="17290">MMLTKFSLIVMLAIGFAISELTPPQEWVRKCTDKLVNNTWKSVGCKVFATSSCPSELLATEQMMCASPYTFTEIKSLHNAYVTDIIERTEDDCFAACFENERCIALQYLKNTVCWLYVVGPHSFGPIQGVKNFYRLNRDPIYLPRSVAIPML</sequence>